<evidence type="ECO:0000313" key="2">
    <source>
        <dbReference type="EMBL" id="MDO5971600.1"/>
    </source>
</evidence>
<accession>A0ABT8WEP1</accession>
<comment type="caution">
    <text evidence="2">The sequence shown here is derived from an EMBL/GenBank/DDBJ whole genome shotgun (WGS) entry which is preliminary data.</text>
</comment>
<evidence type="ECO:0000313" key="3">
    <source>
        <dbReference type="Proteomes" id="UP001176883"/>
    </source>
</evidence>
<dbReference type="InterPro" id="IPR008964">
    <property type="entry name" value="Invasin/intimin_cell_adhesion"/>
</dbReference>
<dbReference type="Gene3D" id="2.60.40.1080">
    <property type="match status" value="3"/>
</dbReference>
<keyword evidence="3" id="KW-1185">Reference proteome</keyword>
<organism evidence="2 3">
    <name type="scientific">Flavivirga aquimarina</name>
    <dbReference type="NCBI Taxonomy" id="2027862"/>
    <lineage>
        <taxon>Bacteria</taxon>
        <taxon>Pseudomonadati</taxon>
        <taxon>Bacteroidota</taxon>
        <taxon>Flavobacteriia</taxon>
        <taxon>Flavobacteriales</taxon>
        <taxon>Flavobacteriaceae</taxon>
        <taxon>Flavivirga</taxon>
    </lineage>
</organism>
<dbReference type="InterPro" id="IPR003343">
    <property type="entry name" value="Big_2"/>
</dbReference>
<reference evidence="2" key="1">
    <citation type="submission" date="2023-07" db="EMBL/GenBank/DDBJ databases">
        <title>Two novel species in the genus Flavivirga.</title>
        <authorList>
            <person name="Kwon K."/>
        </authorList>
    </citation>
    <scope>NUCLEOTIDE SEQUENCE</scope>
    <source>
        <strain evidence="2">KCTC 52353</strain>
    </source>
</reference>
<dbReference type="Proteomes" id="UP001176883">
    <property type="component" value="Unassembled WGS sequence"/>
</dbReference>
<protein>
    <submittedName>
        <fullName evidence="2">Ig-like domain-containing protein</fullName>
    </submittedName>
</protein>
<name>A0ABT8WEP1_9FLAO</name>
<sequence>VTDSSGCTSLSSATFEVTVNALPIAAAITGPNAVCMGSTIDLTEGTAGTIVWSSSNTGVATIDGSGVVTPVSAGTTDITYTVTDSSGCTSLSSATFEVTVNALPIAAAITGPNAVCMGSTIDLTEGTAGTIVWSSSDTGVATIDGSGVVTPVSAGTTDVTYTVTDSSGCTSLSSATFEVTVNALPIAAAITGPNAVCMGSTIDLTEGTAGTIVWSSSDTGVATIDGSGVVTPVSAGTT</sequence>
<proteinExistence type="predicted"/>
<feature type="non-terminal residue" evidence="2">
    <location>
        <position position="238"/>
    </location>
</feature>
<evidence type="ECO:0000259" key="1">
    <source>
        <dbReference type="Pfam" id="PF02368"/>
    </source>
</evidence>
<dbReference type="RefSeq" id="WP_303279315.1">
    <property type="nucleotide sequence ID" value="NZ_JAUOEK010000167.1"/>
</dbReference>
<feature type="domain" description="BIG2" evidence="1">
    <location>
        <begin position="120"/>
        <end position="166"/>
    </location>
</feature>
<dbReference type="EMBL" id="JAUOEK010000167">
    <property type="protein sequence ID" value="MDO5971600.1"/>
    <property type="molecule type" value="Genomic_DNA"/>
</dbReference>
<feature type="domain" description="BIG2" evidence="1">
    <location>
        <begin position="39"/>
        <end position="85"/>
    </location>
</feature>
<feature type="non-terminal residue" evidence="2">
    <location>
        <position position="1"/>
    </location>
</feature>
<dbReference type="Pfam" id="PF02368">
    <property type="entry name" value="Big_2"/>
    <property type="match status" value="2"/>
</dbReference>
<dbReference type="SUPFAM" id="SSF49373">
    <property type="entry name" value="Invasin/intimin cell-adhesion fragments"/>
    <property type="match status" value="3"/>
</dbReference>
<gene>
    <name evidence="2" type="ORF">Q4Q35_17485</name>
</gene>